<feature type="domain" description="RCK N-terminal" evidence="7">
    <location>
        <begin position="1"/>
        <end position="120"/>
    </location>
</feature>
<dbReference type="Proteomes" id="UP000018466">
    <property type="component" value="Unassembled WGS sequence"/>
</dbReference>
<dbReference type="InterPro" id="IPR036721">
    <property type="entry name" value="RCK_C_sf"/>
</dbReference>
<dbReference type="PANTHER" id="PTHR43833:SF5">
    <property type="entry name" value="TRK SYSTEM POTASSIUM UPTAKE PROTEIN TRKA"/>
    <property type="match status" value="1"/>
</dbReference>
<comment type="caution">
    <text evidence="9">The sequence shown here is derived from an EMBL/GenBank/DDBJ whole genome shotgun (WGS) entry which is preliminary data.</text>
</comment>
<evidence type="ECO:0000259" key="7">
    <source>
        <dbReference type="PROSITE" id="PS51201"/>
    </source>
</evidence>
<organism evidence="9 10">
    <name type="scientific">Stomatobaculum longum</name>
    <dbReference type="NCBI Taxonomy" id="796942"/>
    <lineage>
        <taxon>Bacteria</taxon>
        <taxon>Bacillati</taxon>
        <taxon>Bacillota</taxon>
        <taxon>Clostridia</taxon>
        <taxon>Lachnospirales</taxon>
        <taxon>Lachnospiraceae</taxon>
        <taxon>Stomatobaculum</taxon>
    </lineage>
</organism>
<dbReference type="PANTHER" id="PTHR43833">
    <property type="entry name" value="POTASSIUM CHANNEL PROTEIN 2-RELATED-RELATED"/>
    <property type="match status" value="1"/>
</dbReference>
<evidence type="ECO:0000256" key="6">
    <source>
        <dbReference type="ARBA" id="ARBA00023065"/>
    </source>
</evidence>
<dbReference type="InterPro" id="IPR006036">
    <property type="entry name" value="K_uptake_TrkA"/>
</dbReference>
<dbReference type="PRINTS" id="PR00335">
    <property type="entry name" value="KUPTAKETRKA"/>
</dbReference>
<dbReference type="InterPro" id="IPR050721">
    <property type="entry name" value="Trk_Ktr_HKT_K-transport"/>
</dbReference>
<name>A0AA37DGF9_9FIRM</name>
<dbReference type="GeneID" id="86940531"/>
<evidence type="ECO:0000256" key="5">
    <source>
        <dbReference type="ARBA" id="ARBA00023027"/>
    </source>
</evidence>
<evidence type="ECO:0000313" key="9">
    <source>
        <dbReference type="EMBL" id="EHO17157.1"/>
    </source>
</evidence>
<reference evidence="9 10" key="1">
    <citation type="submission" date="2011-10" db="EMBL/GenBank/DDBJ databases">
        <title>The Genome Sequence of Lachnospiraceae bacterium ACC2.</title>
        <authorList>
            <consortium name="The Broad Institute Genome Sequencing Platform"/>
            <person name="Earl A."/>
            <person name="Ward D."/>
            <person name="Feldgarden M."/>
            <person name="Gevers D."/>
            <person name="Sizova M."/>
            <person name="Hazen A."/>
            <person name="Epstein S."/>
            <person name="Young S.K."/>
            <person name="Zeng Q."/>
            <person name="Gargeya S."/>
            <person name="Fitzgerald M."/>
            <person name="Haas B."/>
            <person name="Abouelleil A."/>
            <person name="Alvarado L."/>
            <person name="Arachchi H.M."/>
            <person name="Berlin A."/>
            <person name="Brown A."/>
            <person name="Chapman S.B."/>
            <person name="Chen Z."/>
            <person name="Dunbar C."/>
            <person name="Freedman E."/>
            <person name="Gearin G."/>
            <person name="Goldberg J."/>
            <person name="Griggs A."/>
            <person name="Gujja S."/>
            <person name="Heiman D."/>
            <person name="Howarth C."/>
            <person name="Larson L."/>
            <person name="Lui A."/>
            <person name="MacDonald P.J.P."/>
            <person name="Montmayeur A."/>
            <person name="Murphy C."/>
            <person name="Neiman D."/>
            <person name="Pearson M."/>
            <person name="Priest M."/>
            <person name="Roberts A."/>
            <person name="Saif S."/>
            <person name="Shea T."/>
            <person name="Shenoy N."/>
            <person name="Sisk P."/>
            <person name="Stolte C."/>
            <person name="Sykes S."/>
            <person name="Wortman J."/>
            <person name="Nusbaum C."/>
            <person name="Birren B."/>
        </authorList>
    </citation>
    <scope>NUCLEOTIDE SEQUENCE [LARGE SCALE GENOMIC DNA]</scope>
    <source>
        <strain evidence="9 10">ACC2</strain>
    </source>
</reference>
<dbReference type="Gene3D" id="3.40.50.720">
    <property type="entry name" value="NAD(P)-binding Rossmann-like Domain"/>
    <property type="match status" value="2"/>
</dbReference>
<evidence type="ECO:0000259" key="8">
    <source>
        <dbReference type="PROSITE" id="PS51202"/>
    </source>
</evidence>
<dbReference type="NCBIfam" id="NF007039">
    <property type="entry name" value="PRK09496.3-2"/>
    <property type="match status" value="1"/>
</dbReference>
<proteinExistence type="predicted"/>
<keyword evidence="10" id="KW-1185">Reference proteome</keyword>
<evidence type="ECO:0000256" key="2">
    <source>
        <dbReference type="ARBA" id="ARBA00022448"/>
    </source>
</evidence>
<evidence type="ECO:0000313" key="10">
    <source>
        <dbReference type="Proteomes" id="UP000018466"/>
    </source>
</evidence>
<dbReference type="PROSITE" id="PS51201">
    <property type="entry name" value="RCK_N"/>
    <property type="match status" value="2"/>
</dbReference>
<keyword evidence="6" id="KW-0406">Ion transport</keyword>
<dbReference type="GO" id="GO:0005886">
    <property type="term" value="C:plasma membrane"/>
    <property type="evidence" value="ECO:0007669"/>
    <property type="project" value="InterPro"/>
</dbReference>
<dbReference type="NCBIfam" id="NF007033">
    <property type="entry name" value="PRK09496.1-5"/>
    <property type="match status" value="1"/>
</dbReference>
<keyword evidence="2" id="KW-0813">Transport</keyword>
<protein>
    <recommendedName>
        <fullName evidence="1">Trk system potassium uptake protein TrkA</fullName>
    </recommendedName>
</protein>
<dbReference type="EMBL" id="AGEL01000006">
    <property type="protein sequence ID" value="EHO17157.1"/>
    <property type="molecule type" value="Genomic_DNA"/>
</dbReference>
<dbReference type="InterPro" id="IPR006037">
    <property type="entry name" value="RCK_C"/>
</dbReference>
<feature type="domain" description="RCK C-terminal" evidence="8">
    <location>
        <begin position="371"/>
        <end position="453"/>
    </location>
</feature>
<dbReference type="InterPro" id="IPR003148">
    <property type="entry name" value="RCK_N"/>
</dbReference>
<evidence type="ECO:0000256" key="3">
    <source>
        <dbReference type="ARBA" id="ARBA00022538"/>
    </source>
</evidence>
<sequence>MKIIVVGNGKIGELLVQQLSREGHEVVVVDSNPARLEFMQEKLDVAVVPGNGASIEILREAGADSADLLIAVTNSDEVNLLTALVAEKLGCNYTVARVRSPEYDREMNLLKTSFGINVSINPEKTCAKEIFRLLQFPTFLTRNSFAGGRAEMVELIVPEEGKLTGRKLSELTNVLDKKALICTIERNGEVLVPSGSTELHAGDKLGLAAATADLPALLHRFGIRTLDVKNVMIIGGSAIARYLATDLLRSGLHVTILEMDLKKCEVLEDLLPGAAIIHGDGSLQHVLAEEGIANMDAVVPLTGIDEENIMISLYAHSIGTKKTITKVNRTEYVNLFGQEHLGAVVSPKVLTANEITRYARAASQTREGSVETLHTLGGGSIESLGFTVPEDAPFVNKPIMELPLQPSILIASIVRNQRVIIPGGQDCLMRGDSIVVIARASQMVSNLTDIFRNRGGEA</sequence>
<dbReference type="SUPFAM" id="SSF51735">
    <property type="entry name" value="NAD(P)-binding Rossmann-fold domains"/>
    <property type="match status" value="2"/>
</dbReference>
<gene>
    <name evidence="9" type="ORF">HMPREF9623_00756</name>
</gene>
<dbReference type="Pfam" id="PF02080">
    <property type="entry name" value="TrkA_C"/>
    <property type="match status" value="2"/>
</dbReference>
<keyword evidence="4" id="KW-0630">Potassium</keyword>
<dbReference type="SUPFAM" id="SSF116726">
    <property type="entry name" value="TrkA C-terminal domain-like"/>
    <property type="match status" value="2"/>
</dbReference>
<dbReference type="InterPro" id="IPR036291">
    <property type="entry name" value="NAD(P)-bd_dom_sf"/>
</dbReference>
<evidence type="ECO:0000256" key="1">
    <source>
        <dbReference type="ARBA" id="ARBA00017378"/>
    </source>
</evidence>
<dbReference type="Gene3D" id="3.30.70.1450">
    <property type="entry name" value="Regulator of K+ conductance, C-terminal domain"/>
    <property type="match status" value="2"/>
</dbReference>
<keyword evidence="5" id="KW-0520">NAD</keyword>
<feature type="domain" description="RCK C-terminal" evidence="8">
    <location>
        <begin position="140"/>
        <end position="223"/>
    </location>
</feature>
<evidence type="ECO:0000256" key="4">
    <source>
        <dbReference type="ARBA" id="ARBA00022958"/>
    </source>
</evidence>
<dbReference type="PROSITE" id="PS51202">
    <property type="entry name" value="RCK_C"/>
    <property type="match status" value="2"/>
</dbReference>
<dbReference type="NCBIfam" id="NF007041">
    <property type="entry name" value="PRK09496.3-4"/>
    <property type="match status" value="1"/>
</dbReference>
<dbReference type="GO" id="GO:0015079">
    <property type="term" value="F:potassium ion transmembrane transporter activity"/>
    <property type="evidence" value="ECO:0007669"/>
    <property type="project" value="InterPro"/>
</dbReference>
<dbReference type="Pfam" id="PF02254">
    <property type="entry name" value="TrkA_N"/>
    <property type="match status" value="2"/>
</dbReference>
<accession>A0AA37DGF9</accession>
<dbReference type="AlphaFoldDB" id="A0AA37DGF9"/>
<dbReference type="RefSeq" id="WP_009532589.1">
    <property type="nucleotide sequence ID" value="NZ_CALJAI010000067.1"/>
</dbReference>
<keyword evidence="3" id="KW-0633">Potassium transport</keyword>
<feature type="domain" description="RCK N-terminal" evidence="7">
    <location>
        <begin position="228"/>
        <end position="347"/>
    </location>
</feature>